<dbReference type="GO" id="GO:0006629">
    <property type="term" value="P:lipid metabolic process"/>
    <property type="evidence" value="ECO:0007669"/>
    <property type="project" value="InterPro"/>
</dbReference>
<evidence type="ECO:0000256" key="1">
    <source>
        <dbReference type="SAM" id="MobiDB-lite"/>
    </source>
</evidence>
<feature type="compositionally biased region" description="Basic residues" evidence="1">
    <location>
        <begin position="1"/>
        <end position="13"/>
    </location>
</feature>
<organism evidence="3 4">
    <name type="scientific">Streptomyces malaysiensis</name>
    <dbReference type="NCBI Taxonomy" id="92644"/>
    <lineage>
        <taxon>Bacteria</taxon>
        <taxon>Bacillati</taxon>
        <taxon>Actinomycetota</taxon>
        <taxon>Actinomycetes</taxon>
        <taxon>Kitasatosporales</taxon>
        <taxon>Streptomycetaceae</taxon>
        <taxon>Streptomyces</taxon>
        <taxon>Streptomyces violaceusniger group</taxon>
    </lineage>
</organism>
<dbReference type="Proteomes" id="UP000236520">
    <property type="component" value="Unassembled WGS sequence"/>
</dbReference>
<feature type="compositionally biased region" description="Basic and acidic residues" evidence="1">
    <location>
        <begin position="34"/>
        <end position="43"/>
    </location>
</feature>
<feature type="domain" description="GP-PDE" evidence="2">
    <location>
        <begin position="50"/>
        <end position="271"/>
    </location>
</feature>
<evidence type="ECO:0000313" key="3">
    <source>
        <dbReference type="EMBL" id="PNG95522.1"/>
    </source>
</evidence>
<dbReference type="Pfam" id="PF03009">
    <property type="entry name" value="GDPD"/>
    <property type="match status" value="1"/>
</dbReference>
<keyword evidence="4" id="KW-1185">Reference proteome</keyword>
<name>A0A2J7Z5G8_STRMQ</name>
<comment type="caution">
    <text evidence="3">The sequence shown here is derived from an EMBL/GenBank/DDBJ whole genome shotgun (WGS) entry which is preliminary data.</text>
</comment>
<evidence type="ECO:0000259" key="2">
    <source>
        <dbReference type="PROSITE" id="PS51704"/>
    </source>
</evidence>
<protein>
    <recommendedName>
        <fullName evidence="2">GP-PDE domain-containing protein</fullName>
    </recommendedName>
</protein>
<dbReference type="PANTHER" id="PTHR46211">
    <property type="entry name" value="GLYCEROPHOSPHORYL DIESTER PHOSPHODIESTERASE"/>
    <property type="match status" value="1"/>
</dbReference>
<dbReference type="SUPFAM" id="SSF51695">
    <property type="entry name" value="PLC-like phosphodiesterases"/>
    <property type="match status" value="1"/>
</dbReference>
<evidence type="ECO:0000313" key="4">
    <source>
        <dbReference type="Proteomes" id="UP000236520"/>
    </source>
</evidence>
<sequence>MIGRYGVRRSGRPVRREPMIPPSHCLPRPDEDDPAKAVEGRQKSETALTFLTIGHRGVMGVEPENTLRSFVRAEHEGMDVIELDLHLSKDGALVVMHDADVDRTTDGKGPISDFTLAELRELDAGQGERIPVFEEVVDAVKAPLQAEIKDTAAARALAGVLDRRDLLDRVDILSFHDEALAEIRTLLPTARTALVASRYGLDVIDRAHAVSAGMLVLNVRRLTLELVERAHAADLRVIGWTVNTPDHLKLVRGLRLDGATTDFPEIRRAARFTA</sequence>
<accession>A0A2J7Z5G8</accession>
<dbReference type="PANTHER" id="PTHR46211:SF1">
    <property type="entry name" value="GLYCEROPHOSPHODIESTER PHOSPHODIESTERASE, CYTOPLASMIC"/>
    <property type="match status" value="1"/>
</dbReference>
<feature type="region of interest" description="Disordered" evidence="1">
    <location>
        <begin position="1"/>
        <end position="43"/>
    </location>
</feature>
<dbReference type="InterPro" id="IPR030395">
    <property type="entry name" value="GP_PDE_dom"/>
</dbReference>
<dbReference type="PROSITE" id="PS51704">
    <property type="entry name" value="GP_PDE"/>
    <property type="match status" value="1"/>
</dbReference>
<reference evidence="3 4" key="1">
    <citation type="submission" date="2015-09" db="EMBL/GenBank/DDBJ databases">
        <title>Genome sequence, genome mining and natural product profiling of a biocontrol bacterium Streptomyces malaysiensis F913.</title>
        <authorList>
            <person name="Xu Y."/>
            <person name="Wei J."/>
            <person name="Xie J."/>
            <person name="Li T."/>
            <person name="Zhou Z."/>
        </authorList>
    </citation>
    <scope>NUCLEOTIDE SEQUENCE [LARGE SCALE GENOMIC DNA]</scope>
    <source>
        <strain evidence="3 4">F913</strain>
    </source>
</reference>
<dbReference type="EMBL" id="LJIW01000001">
    <property type="protein sequence ID" value="PNG95522.1"/>
    <property type="molecule type" value="Genomic_DNA"/>
</dbReference>
<dbReference type="InterPro" id="IPR017946">
    <property type="entry name" value="PLC-like_Pdiesterase_TIM-brl"/>
</dbReference>
<dbReference type="AlphaFoldDB" id="A0A2J7Z5G8"/>
<dbReference type="Gene3D" id="3.20.20.190">
    <property type="entry name" value="Phosphatidylinositol (PI) phosphodiesterase"/>
    <property type="match status" value="1"/>
</dbReference>
<proteinExistence type="predicted"/>
<gene>
    <name evidence="3" type="ORF">SMF913_11547</name>
</gene>
<dbReference type="GO" id="GO:0008081">
    <property type="term" value="F:phosphoric diester hydrolase activity"/>
    <property type="evidence" value="ECO:0007669"/>
    <property type="project" value="InterPro"/>
</dbReference>